<dbReference type="GeneID" id="8623630"/>
<dbReference type="VEuPathDB" id="AmoebaDB:DDB_G0282519"/>
<comment type="caution">
    <text evidence="1">The sequence shown here is derived from an EMBL/GenBank/DDBJ whole genome shotgun (WGS) entry which is preliminary data.</text>
</comment>
<keyword evidence="2" id="KW-1185">Reference proteome</keyword>
<dbReference type="HOGENOM" id="CLU_2594815_0_0_1"/>
<dbReference type="KEGG" id="ddi:DDB_G0282519"/>
<organism evidence="1 2">
    <name type="scientific">Dictyostelium discoideum</name>
    <name type="common">Social amoeba</name>
    <dbReference type="NCBI Taxonomy" id="44689"/>
    <lineage>
        <taxon>Eukaryota</taxon>
        <taxon>Amoebozoa</taxon>
        <taxon>Evosea</taxon>
        <taxon>Eumycetozoa</taxon>
        <taxon>Dictyostelia</taxon>
        <taxon>Dictyosteliales</taxon>
        <taxon>Dictyosteliaceae</taxon>
        <taxon>Dictyostelium</taxon>
    </lineage>
</organism>
<name>Q54SE0_DICDI</name>
<protein>
    <submittedName>
        <fullName evidence="1">Uncharacterized protein</fullName>
    </submittedName>
</protein>
<dbReference type="dictyBase" id="DDB_G0282519"/>
<reference evidence="1 2" key="1">
    <citation type="journal article" date="2005" name="Nature">
        <title>The genome of the social amoeba Dictyostelium discoideum.</title>
        <authorList>
            <consortium name="The Dictyostelium discoideum Sequencing Consortium"/>
            <person name="Eichinger L."/>
            <person name="Pachebat J.A."/>
            <person name="Glockner G."/>
            <person name="Rajandream M.A."/>
            <person name="Sucgang R."/>
            <person name="Berriman M."/>
            <person name="Song J."/>
            <person name="Olsen R."/>
            <person name="Szafranski K."/>
            <person name="Xu Q."/>
            <person name="Tunggal B."/>
            <person name="Kummerfeld S."/>
            <person name="Madera M."/>
            <person name="Konfortov B.A."/>
            <person name="Rivero F."/>
            <person name="Bankier A.T."/>
            <person name="Lehmann R."/>
            <person name="Hamlin N."/>
            <person name="Davies R."/>
            <person name="Gaudet P."/>
            <person name="Fey P."/>
            <person name="Pilcher K."/>
            <person name="Chen G."/>
            <person name="Saunders D."/>
            <person name="Sodergren E."/>
            <person name="Davis P."/>
            <person name="Kerhornou A."/>
            <person name="Nie X."/>
            <person name="Hall N."/>
            <person name="Anjard C."/>
            <person name="Hemphill L."/>
            <person name="Bason N."/>
            <person name="Farbrother P."/>
            <person name="Desany B."/>
            <person name="Just E."/>
            <person name="Morio T."/>
            <person name="Rost R."/>
            <person name="Churcher C."/>
            <person name="Cooper J."/>
            <person name="Haydock S."/>
            <person name="van Driessche N."/>
            <person name="Cronin A."/>
            <person name="Goodhead I."/>
            <person name="Muzny D."/>
            <person name="Mourier T."/>
            <person name="Pain A."/>
            <person name="Lu M."/>
            <person name="Harper D."/>
            <person name="Lindsay R."/>
            <person name="Hauser H."/>
            <person name="James K."/>
            <person name="Quiles M."/>
            <person name="Madan Babu M."/>
            <person name="Saito T."/>
            <person name="Buchrieser C."/>
            <person name="Wardroper A."/>
            <person name="Felder M."/>
            <person name="Thangavelu M."/>
            <person name="Johnson D."/>
            <person name="Knights A."/>
            <person name="Loulseged H."/>
            <person name="Mungall K."/>
            <person name="Oliver K."/>
            <person name="Price C."/>
            <person name="Quail M.A."/>
            <person name="Urushihara H."/>
            <person name="Hernandez J."/>
            <person name="Rabbinowitsch E."/>
            <person name="Steffen D."/>
            <person name="Sanders M."/>
            <person name="Ma J."/>
            <person name="Kohara Y."/>
            <person name="Sharp S."/>
            <person name="Simmonds M."/>
            <person name="Spiegler S."/>
            <person name="Tivey A."/>
            <person name="Sugano S."/>
            <person name="White B."/>
            <person name="Walker D."/>
            <person name="Woodward J."/>
            <person name="Winckler T."/>
            <person name="Tanaka Y."/>
            <person name="Shaulsky G."/>
            <person name="Schleicher M."/>
            <person name="Weinstock G."/>
            <person name="Rosenthal A."/>
            <person name="Cox E.C."/>
            <person name="Chisholm R.L."/>
            <person name="Gibbs R."/>
            <person name="Loomis W.F."/>
            <person name="Platzer M."/>
            <person name="Kay R.R."/>
            <person name="Williams J."/>
            <person name="Dear P.H."/>
            <person name="Noegel A.A."/>
            <person name="Barrell B."/>
            <person name="Kuspa A."/>
        </authorList>
    </citation>
    <scope>NUCLEOTIDE SEQUENCE [LARGE SCALE GENOMIC DNA]</scope>
    <source>
        <strain evidence="1 2">AX4</strain>
    </source>
</reference>
<evidence type="ECO:0000313" key="1">
    <source>
        <dbReference type="EMBL" id="EAL66119.1"/>
    </source>
</evidence>
<sequence>MLKKHSKFEIHSSTFLLQVANWNRFNAYNNIWICQFVHTKAKGKERVHWVYSPIGTDKTQFPQQTLCQKKKKNKKKKKKY</sequence>
<dbReference type="RefSeq" id="XP_640099.1">
    <property type="nucleotide sequence ID" value="XM_635007.1"/>
</dbReference>
<proteinExistence type="predicted"/>
<dbReference type="PaxDb" id="44689-DDB0204810"/>
<dbReference type="InParanoid" id="Q54SE0"/>
<gene>
    <name evidence="1" type="ORF">DDB_G0282519</name>
</gene>
<dbReference type="AlphaFoldDB" id="Q54SE0"/>
<evidence type="ECO:0000313" key="2">
    <source>
        <dbReference type="Proteomes" id="UP000002195"/>
    </source>
</evidence>
<dbReference type="EMBL" id="AAFI02000047">
    <property type="protein sequence ID" value="EAL66119.1"/>
    <property type="molecule type" value="Genomic_DNA"/>
</dbReference>
<dbReference type="Proteomes" id="UP000002195">
    <property type="component" value="Unassembled WGS sequence"/>
</dbReference>
<accession>Q54SE0</accession>